<reference evidence="3 4" key="1">
    <citation type="submission" date="2016-10" db="EMBL/GenBank/DDBJ databases">
        <title>Reductive evolution of mitochondrial metabolism and differential evolution of invasion-related proteins in Cryptosporidium.</title>
        <authorList>
            <person name="Liu S."/>
            <person name="Roellig D.M."/>
            <person name="Guo Y."/>
            <person name="Li N."/>
            <person name="Frace M.A."/>
            <person name="Tang K."/>
            <person name="Zhang L."/>
            <person name="Feng Y."/>
            <person name="Xiao L."/>
        </authorList>
    </citation>
    <scope>NUCLEOTIDE SEQUENCE [LARGE SCALE GENOMIC DNA]</scope>
    <source>
        <strain evidence="3">30847</strain>
    </source>
</reference>
<evidence type="ECO:0000313" key="3">
    <source>
        <dbReference type="EMBL" id="OII75952.1"/>
    </source>
</evidence>
<feature type="compositionally biased region" description="Basic and acidic residues" evidence="2">
    <location>
        <begin position="213"/>
        <end position="237"/>
    </location>
</feature>
<evidence type="ECO:0000256" key="2">
    <source>
        <dbReference type="SAM" id="MobiDB-lite"/>
    </source>
</evidence>
<feature type="compositionally biased region" description="Basic and acidic residues" evidence="2">
    <location>
        <begin position="299"/>
        <end position="316"/>
    </location>
</feature>
<name>A0A1J4MP52_9CRYT</name>
<dbReference type="GeneID" id="92365060"/>
<feature type="region of interest" description="Disordered" evidence="2">
    <location>
        <begin position="198"/>
        <end position="350"/>
    </location>
</feature>
<dbReference type="RefSeq" id="XP_067067798.1">
    <property type="nucleotide sequence ID" value="XM_067211115.1"/>
</dbReference>
<gene>
    <name evidence="3" type="ORF">cand_008750</name>
</gene>
<feature type="compositionally biased region" description="Basic and acidic residues" evidence="2">
    <location>
        <begin position="272"/>
        <end position="288"/>
    </location>
</feature>
<comment type="caution">
    <text evidence="3">The sequence shown here is derived from an EMBL/GenBank/DDBJ whole genome shotgun (WGS) entry which is preliminary data.</text>
</comment>
<keyword evidence="4" id="KW-1185">Reference proteome</keyword>
<dbReference type="Proteomes" id="UP000186804">
    <property type="component" value="Unassembled WGS sequence"/>
</dbReference>
<evidence type="ECO:0000313" key="4">
    <source>
        <dbReference type="Proteomes" id="UP000186804"/>
    </source>
</evidence>
<keyword evidence="1" id="KW-0175">Coiled coil</keyword>
<evidence type="ECO:0000256" key="1">
    <source>
        <dbReference type="SAM" id="Coils"/>
    </source>
</evidence>
<accession>A0A1J4MP52</accession>
<dbReference type="OrthoDB" id="10497618at2759"/>
<sequence length="543" mass="62862">MICKYICLSIYYILIFNIYYSSGEVLAAREAILDWVRLIVRVDNSVQLLLSDIVSDDPEEAHNKDVIERMLVFVEEIYAHLKYFRETFEETGVSLNINTMYDTGNMNIMKYGDILNNILIGIDDGNLHREECLNRLKNLKTEVNFIQQTISDYKHQPIERLLHSYIMFLKCDCWLVKHLCVKIEDAIDERRNILSRGSSEKRTKFTKKGSSHVSDKNRKERVNTSKEEYKRNQEEVSKLMSQLNLDEGETYSDDSVRRKDTNKKKEKKKEKKKDNQKYHDNNKQKDEPDLYSQCSGDKIVTHDNNDNKKSGDHSDSELGATGFDPSYNRRGGDHSVSELGATGFDPSYNRRGGDYSVSELGATGFDPSYNRRGGDHSVIELGATGFDPSYNRRGGDYSVIELGATGFDPSFNRRGGDHSSVTTTPQEDVNLLLSKQELVEKRRKDERDTIINTKKREIQKYKELIVFLEEEIEEFVNRKVTQIEQYKQHIATLKKEVETIKLRFLDLYGITDDINLYGDEGDSVEESDEEEKKKKYIYPAVYV</sequence>
<dbReference type="EMBL" id="LRBS01000071">
    <property type="protein sequence ID" value="OII75952.1"/>
    <property type="molecule type" value="Genomic_DNA"/>
</dbReference>
<feature type="coiled-coil region" evidence="1">
    <location>
        <begin position="451"/>
        <end position="503"/>
    </location>
</feature>
<feature type="coiled-coil region" evidence="1">
    <location>
        <begin position="129"/>
        <end position="156"/>
    </location>
</feature>
<proteinExistence type="predicted"/>
<organism evidence="3 4">
    <name type="scientific">Cryptosporidium andersoni</name>
    <dbReference type="NCBI Taxonomy" id="117008"/>
    <lineage>
        <taxon>Eukaryota</taxon>
        <taxon>Sar</taxon>
        <taxon>Alveolata</taxon>
        <taxon>Apicomplexa</taxon>
        <taxon>Conoidasida</taxon>
        <taxon>Coccidia</taxon>
        <taxon>Eucoccidiorida</taxon>
        <taxon>Eimeriorina</taxon>
        <taxon>Cryptosporidiidae</taxon>
        <taxon>Cryptosporidium</taxon>
    </lineage>
</organism>
<dbReference type="AlphaFoldDB" id="A0A1J4MP52"/>
<dbReference type="VEuPathDB" id="CryptoDB:cand_008750"/>
<feature type="compositionally biased region" description="Basic residues" evidence="2">
    <location>
        <begin position="260"/>
        <end position="271"/>
    </location>
</feature>
<protein>
    <submittedName>
        <fullName evidence="3">Uncharacterized protein</fullName>
    </submittedName>
</protein>